<evidence type="ECO:0000313" key="6">
    <source>
        <dbReference type="EMBL" id="KZF25115.1"/>
    </source>
</evidence>
<dbReference type="Gene3D" id="1.10.1300.10">
    <property type="entry name" value="3'5'-cyclic nucleotide phosphodiesterase, catalytic domain"/>
    <property type="match status" value="1"/>
</dbReference>
<dbReference type="GO" id="GO:0007165">
    <property type="term" value="P:signal transduction"/>
    <property type="evidence" value="ECO:0007669"/>
    <property type="project" value="InterPro"/>
</dbReference>
<dbReference type="InterPro" id="IPR036971">
    <property type="entry name" value="PDEase_catalytic_dom_sf"/>
</dbReference>
<dbReference type="InParanoid" id="A0A165IMN2"/>
<dbReference type="GO" id="GO:0004114">
    <property type="term" value="F:3',5'-cyclic-nucleotide phosphodiesterase activity"/>
    <property type="evidence" value="ECO:0007669"/>
    <property type="project" value="InterPro"/>
</dbReference>
<keyword evidence="7" id="KW-1185">Reference proteome</keyword>
<dbReference type="AlphaFoldDB" id="A0A165IMN2"/>
<dbReference type="PROSITE" id="PS51845">
    <property type="entry name" value="PDEASE_I_2"/>
    <property type="match status" value="1"/>
</dbReference>
<sequence>MDYAACNVIYIDKRVRHDRPLTRSHSSAAGASSSSGAGDVDLSTEHETVQINLRILLSIFHQVHICKTGHACVEKVGEIEELQASELRPTLVFLDMPLDDYSQHHVGEGRSKLWKASSPPGSPRSQRPQDPENMAPPLYGPVLLQQLTSHILSFGWSKLVVPIAMVDLGDQQGASGTSDVGPHSASPHEKPATIAHDKMLQCLETGAVDVISSPFSKDRIAALAVHAYRVHKELSKQQTGFLPTRRGRKRSWVGVDEEKPYAYLREAMVSGLMDGICKPVEIEDRYDHDEISISPERLKAVAKAVGTWDFSPHEFTDDELVYGALLMLQHALEMPGLEKFRMSAEDLLAFLVASRSAYNSFVLYHNFRHVIDVLQAVFFFLLQIGTIPPFQGRPVQPTAKISPIGSLIQPFDALTLLISAIGHDVGHPGVNNAFLITLNAPLAQLYNDRSVLESFHCAAYSQILRRYWPAAFQDTNMRKLLINCILATDMGVHFQYMKDVGNLQEKLAENKGTDGWSPKVLEEYKALACGLLIKCADISNVARKFSTAAEWAYILTGEFARQCTMEQELQIPTALFGGPPVQDSIVKLGESQLGFMNIFAYPLFEAVANILPAMQFSVDEIVANKVIWETTIAQEREKLKEKGLEGGEEETSPARPSDFDGTFSPRSGSSPDLTKVQENMANEHPPKSTSQSPMSSSMLSISKGDPEAASRSSLSAVGALKGTPSHSHAASRRSSLGSPGFATPASNLASRRSSGAFKSISPPSVQTGGSYKPRVPSELQLGDEKPSAEASQRPAGVEQQSSSNRVPATAPENDTTRPNGALIGPAAAAAADVDLVENPYRPSQHHPSGRNNDESNNRFSTSSSQAARGGWSPGPGSSGVSPSPGTQATSVASGDAASHTAQSNRCSSPPLSSLHENADHQQRPPPPPKEEKNNIVTSISGAPKTIRRRTSRFRLDFWRKKSSKSRSQSKEACPRD</sequence>
<feature type="compositionally biased region" description="Low complexity" evidence="4">
    <location>
        <begin position="117"/>
        <end position="128"/>
    </location>
</feature>
<feature type="compositionally biased region" description="Polar residues" evidence="4">
    <location>
        <begin position="664"/>
        <end position="680"/>
    </location>
</feature>
<feature type="compositionally biased region" description="Polar residues" evidence="4">
    <location>
        <begin position="857"/>
        <end position="866"/>
    </location>
</feature>
<comment type="similarity">
    <text evidence="3">Belongs to the cyclic nucleotide phosphodiesterase family.</text>
</comment>
<organism evidence="6 7">
    <name type="scientific">Xylona heveae (strain CBS 132557 / TC161)</name>
    <dbReference type="NCBI Taxonomy" id="1328760"/>
    <lineage>
        <taxon>Eukaryota</taxon>
        <taxon>Fungi</taxon>
        <taxon>Dikarya</taxon>
        <taxon>Ascomycota</taxon>
        <taxon>Pezizomycotina</taxon>
        <taxon>Xylonomycetes</taxon>
        <taxon>Xylonales</taxon>
        <taxon>Xylonaceae</taxon>
        <taxon>Xylona</taxon>
    </lineage>
</organism>
<dbReference type="OrthoDB" id="546632at2759"/>
<feature type="region of interest" description="Disordered" evidence="4">
    <location>
        <begin position="21"/>
        <end position="41"/>
    </location>
</feature>
<feature type="region of interest" description="Disordered" evidence="4">
    <location>
        <begin position="109"/>
        <end position="137"/>
    </location>
</feature>
<dbReference type="OMA" id="GFMNMFA"/>
<comment type="cofactor">
    <cofactor evidence="3">
        <name>a divalent metal cation</name>
        <dbReference type="ChEBI" id="CHEBI:60240"/>
    </cofactor>
    <text evidence="3">Binds 2 divalent metal cations per subunit. Site 1 may preferentially bind zinc ions, while site 2 has a preference for magnesium and/or manganese ions.</text>
</comment>
<feature type="compositionally biased region" description="Polar residues" evidence="4">
    <location>
        <begin position="798"/>
        <end position="818"/>
    </location>
</feature>
<dbReference type="InterPro" id="IPR003607">
    <property type="entry name" value="HD/PDEase_dom"/>
</dbReference>
<reference evidence="6 7" key="1">
    <citation type="journal article" date="2016" name="Fungal Biol.">
        <title>The genome of Xylona heveae provides a window into fungal endophytism.</title>
        <authorList>
            <person name="Gazis R."/>
            <person name="Kuo A."/>
            <person name="Riley R."/>
            <person name="LaButti K."/>
            <person name="Lipzen A."/>
            <person name="Lin J."/>
            <person name="Amirebrahimi M."/>
            <person name="Hesse C.N."/>
            <person name="Spatafora J.W."/>
            <person name="Henrissat B."/>
            <person name="Hainaut M."/>
            <person name="Grigoriev I.V."/>
            <person name="Hibbett D.S."/>
        </authorList>
    </citation>
    <scope>NUCLEOTIDE SEQUENCE [LARGE SCALE GENOMIC DNA]</scope>
    <source>
        <strain evidence="6 7">TC161</strain>
    </source>
</reference>
<dbReference type="SMART" id="SM00471">
    <property type="entry name" value="HDc"/>
    <property type="match status" value="1"/>
</dbReference>
<evidence type="ECO:0000256" key="1">
    <source>
        <dbReference type="ARBA" id="ARBA00022723"/>
    </source>
</evidence>
<gene>
    <name evidence="6" type="ORF">L228DRAFT_62319</name>
</gene>
<feature type="compositionally biased region" description="Low complexity" evidence="4">
    <location>
        <begin position="688"/>
        <end position="702"/>
    </location>
</feature>
<dbReference type="Pfam" id="PF00233">
    <property type="entry name" value="PDEase_I"/>
    <property type="match status" value="1"/>
</dbReference>
<feature type="domain" description="PDEase" evidence="5">
    <location>
        <begin position="290"/>
        <end position="635"/>
    </location>
</feature>
<dbReference type="CDD" id="cd00077">
    <property type="entry name" value="HDc"/>
    <property type="match status" value="1"/>
</dbReference>
<dbReference type="InterPro" id="IPR023174">
    <property type="entry name" value="PDEase_CS"/>
</dbReference>
<dbReference type="PANTHER" id="PTHR11347">
    <property type="entry name" value="CYCLIC NUCLEOTIDE PHOSPHODIESTERASE"/>
    <property type="match status" value="1"/>
</dbReference>
<feature type="compositionally biased region" description="Polar residues" evidence="4">
    <location>
        <begin position="899"/>
        <end position="915"/>
    </location>
</feature>
<dbReference type="STRING" id="1328760.A0A165IMN2"/>
<proteinExistence type="inferred from homology"/>
<feature type="region of interest" description="Disordered" evidence="4">
    <location>
        <begin position="640"/>
        <end position="976"/>
    </location>
</feature>
<dbReference type="PROSITE" id="PS00126">
    <property type="entry name" value="PDEASE_I_1"/>
    <property type="match status" value="1"/>
</dbReference>
<protein>
    <recommendedName>
        <fullName evidence="3">Phosphodiesterase</fullName>
        <ecNumber evidence="3">3.1.4.-</ecNumber>
    </recommendedName>
</protein>
<feature type="compositionally biased region" description="Low complexity" evidence="4">
    <location>
        <begin position="725"/>
        <end position="735"/>
    </location>
</feature>
<feature type="compositionally biased region" description="Basic and acidic residues" evidence="4">
    <location>
        <begin position="916"/>
        <end position="933"/>
    </location>
</feature>
<name>A0A165IMN2_XYLHT</name>
<dbReference type="Proteomes" id="UP000076632">
    <property type="component" value="Unassembled WGS sequence"/>
</dbReference>
<dbReference type="InterPro" id="IPR002073">
    <property type="entry name" value="PDEase_catalytic_dom"/>
</dbReference>
<evidence type="ECO:0000256" key="2">
    <source>
        <dbReference type="ARBA" id="ARBA00022801"/>
    </source>
</evidence>
<dbReference type="GeneID" id="28901913"/>
<keyword evidence="2 3" id="KW-0378">Hydrolase</keyword>
<dbReference type="SUPFAM" id="SSF109604">
    <property type="entry name" value="HD-domain/PDEase-like"/>
    <property type="match status" value="1"/>
</dbReference>
<dbReference type="EC" id="3.1.4.-" evidence="3"/>
<feature type="compositionally biased region" description="Polar residues" evidence="4">
    <location>
        <begin position="744"/>
        <end position="753"/>
    </location>
</feature>
<feature type="compositionally biased region" description="Low complexity" evidence="4">
    <location>
        <begin position="26"/>
        <end position="38"/>
    </location>
</feature>
<dbReference type="EMBL" id="KV407455">
    <property type="protein sequence ID" value="KZF25115.1"/>
    <property type="molecule type" value="Genomic_DNA"/>
</dbReference>
<keyword evidence="1 3" id="KW-0479">Metal-binding</keyword>
<evidence type="ECO:0000256" key="3">
    <source>
        <dbReference type="RuleBase" id="RU363067"/>
    </source>
</evidence>
<dbReference type="GO" id="GO:0046872">
    <property type="term" value="F:metal ion binding"/>
    <property type="evidence" value="ECO:0007669"/>
    <property type="project" value="UniProtKB-KW"/>
</dbReference>
<evidence type="ECO:0000259" key="5">
    <source>
        <dbReference type="PROSITE" id="PS51845"/>
    </source>
</evidence>
<evidence type="ECO:0000313" key="7">
    <source>
        <dbReference type="Proteomes" id="UP000076632"/>
    </source>
</evidence>
<dbReference type="RefSeq" id="XP_018190670.1">
    <property type="nucleotide sequence ID" value="XM_018336776.1"/>
</dbReference>
<accession>A0A165IMN2</accession>
<evidence type="ECO:0000256" key="4">
    <source>
        <dbReference type="SAM" id="MobiDB-lite"/>
    </source>
</evidence>